<organism evidence="1">
    <name type="scientific">Rhizophora mucronata</name>
    <name type="common">Asiatic mangrove</name>
    <dbReference type="NCBI Taxonomy" id="61149"/>
    <lineage>
        <taxon>Eukaryota</taxon>
        <taxon>Viridiplantae</taxon>
        <taxon>Streptophyta</taxon>
        <taxon>Embryophyta</taxon>
        <taxon>Tracheophyta</taxon>
        <taxon>Spermatophyta</taxon>
        <taxon>Magnoliopsida</taxon>
        <taxon>eudicotyledons</taxon>
        <taxon>Gunneridae</taxon>
        <taxon>Pentapetalae</taxon>
        <taxon>rosids</taxon>
        <taxon>fabids</taxon>
        <taxon>Malpighiales</taxon>
        <taxon>Rhizophoraceae</taxon>
        <taxon>Rhizophora</taxon>
    </lineage>
</organism>
<reference evidence="1" key="1">
    <citation type="submission" date="2018-02" db="EMBL/GenBank/DDBJ databases">
        <title>Rhizophora mucronata_Transcriptome.</title>
        <authorList>
            <person name="Meera S.P."/>
            <person name="Sreeshan A."/>
            <person name="Augustine A."/>
        </authorList>
    </citation>
    <scope>NUCLEOTIDE SEQUENCE</scope>
    <source>
        <tissue evidence="1">Leaf</tissue>
    </source>
</reference>
<name>A0A2P2KDF7_RHIMU</name>
<dbReference type="AlphaFoldDB" id="A0A2P2KDF7"/>
<sequence>MTNGMQVIGIHVTPLWKEAKKGNNVRWVPAKVCLQFNDGGTRKDN</sequence>
<dbReference type="EMBL" id="GGEC01023263">
    <property type="protein sequence ID" value="MBX03747.1"/>
    <property type="molecule type" value="Transcribed_RNA"/>
</dbReference>
<evidence type="ECO:0000313" key="1">
    <source>
        <dbReference type="EMBL" id="MBX03747.1"/>
    </source>
</evidence>
<proteinExistence type="predicted"/>
<accession>A0A2P2KDF7</accession>
<protein>
    <submittedName>
        <fullName evidence="1">Uncharacterized protein</fullName>
    </submittedName>
</protein>